<gene>
    <name evidence="2" type="ORF">H9628_09215</name>
</gene>
<feature type="signal peptide" evidence="1">
    <location>
        <begin position="1"/>
        <end position="24"/>
    </location>
</feature>
<dbReference type="RefSeq" id="WP_251833858.1">
    <property type="nucleotide sequence ID" value="NZ_JACSPS010000003.1"/>
</dbReference>
<proteinExistence type="predicted"/>
<reference evidence="2 3" key="1">
    <citation type="submission" date="2020-08" db="EMBL/GenBank/DDBJ databases">
        <title>A Genomic Blueprint of the Chicken Gut Microbiome.</title>
        <authorList>
            <person name="Gilroy R."/>
            <person name="Ravi A."/>
            <person name="Getino M."/>
            <person name="Pursley I."/>
            <person name="Horton D.L."/>
            <person name="Alikhan N.-F."/>
            <person name="Baker D."/>
            <person name="Gharbi K."/>
            <person name="Hall N."/>
            <person name="Watson M."/>
            <person name="Adriaenssens E.M."/>
            <person name="Foster-Nyarko E."/>
            <person name="Jarju S."/>
            <person name="Secka A."/>
            <person name="Antonio M."/>
            <person name="Oren A."/>
            <person name="Chaudhuri R."/>
            <person name="La Ragione R.M."/>
            <person name="Hildebrand F."/>
            <person name="Pallen M.J."/>
        </authorList>
    </citation>
    <scope>NUCLEOTIDE SEQUENCE [LARGE SCALE GENOMIC DNA]</scope>
    <source>
        <strain evidence="2 3">Sa1CVA4</strain>
    </source>
</reference>
<organism evidence="2 3">
    <name type="scientific">Kaistella pullorum</name>
    <dbReference type="NCBI Taxonomy" id="2763074"/>
    <lineage>
        <taxon>Bacteria</taxon>
        <taxon>Pseudomonadati</taxon>
        <taxon>Bacteroidota</taxon>
        <taxon>Flavobacteriia</taxon>
        <taxon>Flavobacteriales</taxon>
        <taxon>Weeksellaceae</taxon>
        <taxon>Chryseobacterium group</taxon>
        <taxon>Kaistella</taxon>
    </lineage>
</organism>
<evidence type="ECO:0000256" key="1">
    <source>
        <dbReference type="SAM" id="SignalP"/>
    </source>
</evidence>
<evidence type="ECO:0000313" key="3">
    <source>
        <dbReference type="Proteomes" id="UP000626242"/>
    </source>
</evidence>
<keyword evidence="3" id="KW-1185">Reference proteome</keyword>
<protein>
    <submittedName>
        <fullName evidence="2">Peptidoglycan-binding protein LysM</fullName>
    </submittedName>
</protein>
<sequence>MKNSLTIAALTFGAIVLGTFTAQAQEKTTATTTVNITLNDVISIDAGSIAGGGTIGFNYSSAADYNSTKSVAQLSALKVTSTKNFNVKVKAGGLNFANGTNLIPVNVLTIKAAADAGTMGGTKSPVVLSAEDQNLVTNAPLGSALTLNLDYTIPASESSSSKILGKPAGTYTQTVTYTATAL</sequence>
<keyword evidence="1" id="KW-0732">Signal</keyword>
<comment type="caution">
    <text evidence="2">The sequence shown here is derived from an EMBL/GenBank/DDBJ whole genome shotgun (WGS) entry which is preliminary data.</text>
</comment>
<feature type="chain" id="PRO_5047091975" evidence="1">
    <location>
        <begin position="25"/>
        <end position="182"/>
    </location>
</feature>
<dbReference type="Proteomes" id="UP000626242">
    <property type="component" value="Unassembled WGS sequence"/>
</dbReference>
<accession>A0ABR8WNL2</accession>
<evidence type="ECO:0000313" key="2">
    <source>
        <dbReference type="EMBL" id="MBD8018650.1"/>
    </source>
</evidence>
<name>A0ABR8WNL2_9FLAO</name>
<dbReference type="EMBL" id="JACSPS010000003">
    <property type="protein sequence ID" value="MBD8018650.1"/>
    <property type="molecule type" value="Genomic_DNA"/>
</dbReference>